<keyword evidence="1" id="KW-0732">Signal</keyword>
<dbReference type="OrthoDB" id="5952164at2759"/>
<reference evidence="3" key="1">
    <citation type="submission" date="2023-01" db="EMBL/GenBank/DDBJ databases">
        <title>Genome assembly of the deep-sea coral Lophelia pertusa.</title>
        <authorList>
            <person name="Herrera S."/>
            <person name="Cordes E."/>
        </authorList>
    </citation>
    <scope>NUCLEOTIDE SEQUENCE</scope>
    <source>
        <strain evidence="3">USNM1676648</strain>
        <tissue evidence="3">Polyp</tissue>
    </source>
</reference>
<dbReference type="PANTHER" id="PTHR36299">
    <property type="entry name" value="AGAP008005-PA"/>
    <property type="match status" value="1"/>
</dbReference>
<name>A0A9W9Y8P9_9CNID</name>
<keyword evidence="4" id="KW-1185">Reference proteome</keyword>
<organism evidence="3 4">
    <name type="scientific">Desmophyllum pertusum</name>
    <dbReference type="NCBI Taxonomy" id="174260"/>
    <lineage>
        <taxon>Eukaryota</taxon>
        <taxon>Metazoa</taxon>
        <taxon>Cnidaria</taxon>
        <taxon>Anthozoa</taxon>
        <taxon>Hexacorallia</taxon>
        <taxon>Scleractinia</taxon>
        <taxon>Caryophylliina</taxon>
        <taxon>Caryophylliidae</taxon>
        <taxon>Desmophyllum</taxon>
    </lineage>
</organism>
<comment type="caution">
    <text evidence="3">The sequence shown here is derived from an EMBL/GenBank/DDBJ whole genome shotgun (WGS) entry which is preliminary data.</text>
</comment>
<evidence type="ECO:0000313" key="3">
    <source>
        <dbReference type="EMBL" id="KAJ7323414.1"/>
    </source>
</evidence>
<gene>
    <name evidence="3" type="ORF">OS493_031889</name>
</gene>
<feature type="signal peptide" evidence="1">
    <location>
        <begin position="1"/>
        <end position="17"/>
    </location>
</feature>
<feature type="domain" description="DUF4773" evidence="2">
    <location>
        <begin position="41"/>
        <end position="151"/>
    </location>
</feature>
<feature type="chain" id="PRO_5040864750" description="DUF4773 domain-containing protein" evidence="1">
    <location>
        <begin position="18"/>
        <end position="216"/>
    </location>
</feature>
<dbReference type="AlphaFoldDB" id="A0A9W9Y8P9"/>
<dbReference type="Pfam" id="PF15998">
    <property type="entry name" value="DUF4773"/>
    <property type="match status" value="1"/>
</dbReference>
<proteinExistence type="predicted"/>
<dbReference type="InterPro" id="IPR031941">
    <property type="entry name" value="DUF4773"/>
</dbReference>
<evidence type="ECO:0000259" key="2">
    <source>
        <dbReference type="Pfam" id="PF15998"/>
    </source>
</evidence>
<dbReference type="Proteomes" id="UP001163046">
    <property type="component" value="Unassembled WGS sequence"/>
</dbReference>
<dbReference type="PANTHER" id="PTHR36299:SF2">
    <property type="entry name" value="DUF4773 DOMAIN-CONTAINING PROTEIN"/>
    <property type="match status" value="1"/>
</dbReference>
<evidence type="ECO:0000256" key="1">
    <source>
        <dbReference type="SAM" id="SignalP"/>
    </source>
</evidence>
<evidence type="ECO:0000313" key="4">
    <source>
        <dbReference type="Proteomes" id="UP001163046"/>
    </source>
</evidence>
<protein>
    <recommendedName>
        <fullName evidence="2">DUF4773 domain-containing protein</fullName>
    </recommendedName>
</protein>
<accession>A0A9W9Y8P9</accession>
<sequence>MLVSVLLAFCLCGFVTSSQLNEIQAAVVSTEQDFFSDDPRCGCSKEPVPQCGCCAEFEFEKKDHKACMNMTSVKAVKGIRVTVVYDGDVLFNETISAINPPPICQGICPVCLCEKFYNMSYGDDNKWGGCLEIYGDVIIQVLDIKFGCFEIPVDEDKTLTIRPLLNKLHELVQRWHHRHSAMVPKEVEQNHKQKNPLDFLLKMAWKTKRKTLKFLT</sequence>
<dbReference type="EMBL" id="MU827815">
    <property type="protein sequence ID" value="KAJ7323414.1"/>
    <property type="molecule type" value="Genomic_DNA"/>
</dbReference>